<dbReference type="CDD" id="cd06261">
    <property type="entry name" value="TM_PBP2"/>
    <property type="match status" value="1"/>
</dbReference>
<dbReference type="InterPro" id="IPR050366">
    <property type="entry name" value="BP-dependent_transpt_permease"/>
</dbReference>
<accession>A0ABV6D3W2</accession>
<organism evidence="9 10">
    <name type="scientific">Chelativorans intermedius</name>
    <dbReference type="NCBI Taxonomy" id="515947"/>
    <lineage>
        <taxon>Bacteria</taxon>
        <taxon>Pseudomonadati</taxon>
        <taxon>Pseudomonadota</taxon>
        <taxon>Alphaproteobacteria</taxon>
        <taxon>Hyphomicrobiales</taxon>
        <taxon>Phyllobacteriaceae</taxon>
        <taxon>Chelativorans</taxon>
    </lineage>
</organism>
<keyword evidence="6 7" id="KW-0472">Membrane</keyword>
<sequence>MSLDSTFTPVPERHVLAKALANRSFLVGLVITGLVAAMALVSFFWTPYDITRLAVAERMQGLSLAHPFGTDHMGRDILSMIMIGARNSIAVAIVAVGIGMGLGVPLGALAAARGGWADEALMRVNDVVFAFPALLTAVMITAIFGPGAVNAIIAIGIFNVPVFARVARAGALSLWPREFVLAARAAGKGAVLITVEHILPNIASLLLVQGTIQFALGILAEAGLSYLGLGAQPPMPSWGRMLFDAQTRMAVAPHLALFPGLAIVITVLGLNLLGDGLRDVLDPRIRRER</sequence>
<name>A0ABV6D3W2_9HYPH</name>
<comment type="similarity">
    <text evidence="7">Belongs to the binding-protein-dependent transport system permease family.</text>
</comment>
<feature type="domain" description="ABC transmembrane type-1" evidence="8">
    <location>
        <begin position="85"/>
        <end position="274"/>
    </location>
</feature>
<evidence type="ECO:0000256" key="5">
    <source>
        <dbReference type="ARBA" id="ARBA00022989"/>
    </source>
</evidence>
<dbReference type="InterPro" id="IPR000515">
    <property type="entry name" value="MetI-like"/>
</dbReference>
<evidence type="ECO:0000256" key="3">
    <source>
        <dbReference type="ARBA" id="ARBA00022475"/>
    </source>
</evidence>
<evidence type="ECO:0000256" key="7">
    <source>
        <dbReference type="RuleBase" id="RU363032"/>
    </source>
</evidence>
<evidence type="ECO:0000256" key="6">
    <source>
        <dbReference type="ARBA" id="ARBA00023136"/>
    </source>
</evidence>
<dbReference type="EMBL" id="JBHLXD010000003">
    <property type="protein sequence ID" value="MFC0207341.1"/>
    <property type="molecule type" value="Genomic_DNA"/>
</dbReference>
<dbReference type="PANTHER" id="PTHR43386">
    <property type="entry name" value="OLIGOPEPTIDE TRANSPORT SYSTEM PERMEASE PROTEIN APPC"/>
    <property type="match status" value="1"/>
</dbReference>
<evidence type="ECO:0000259" key="8">
    <source>
        <dbReference type="PROSITE" id="PS50928"/>
    </source>
</evidence>
<gene>
    <name evidence="9" type="ORF">ACFFJ2_02890</name>
</gene>
<dbReference type="RefSeq" id="WP_261518598.1">
    <property type="nucleotide sequence ID" value="NZ_JAODNW010000001.1"/>
</dbReference>
<proteinExistence type="inferred from homology"/>
<feature type="transmembrane region" description="Helical" evidence="7">
    <location>
        <begin position="89"/>
        <end position="112"/>
    </location>
</feature>
<keyword evidence="5 7" id="KW-1133">Transmembrane helix</keyword>
<keyword evidence="4 7" id="KW-0812">Transmembrane</keyword>
<feature type="transmembrane region" description="Helical" evidence="7">
    <location>
        <begin position="250"/>
        <end position="273"/>
    </location>
</feature>
<evidence type="ECO:0000313" key="10">
    <source>
        <dbReference type="Proteomes" id="UP001589755"/>
    </source>
</evidence>
<dbReference type="PANTHER" id="PTHR43386:SF25">
    <property type="entry name" value="PEPTIDE ABC TRANSPORTER PERMEASE PROTEIN"/>
    <property type="match status" value="1"/>
</dbReference>
<dbReference type="Gene3D" id="1.10.3720.10">
    <property type="entry name" value="MetI-like"/>
    <property type="match status" value="1"/>
</dbReference>
<evidence type="ECO:0000256" key="4">
    <source>
        <dbReference type="ARBA" id="ARBA00022692"/>
    </source>
</evidence>
<dbReference type="PROSITE" id="PS50928">
    <property type="entry name" value="ABC_TM1"/>
    <property type="match status" value="1"/>
</dbReference>
<dbReference type="InterPro" id="IPR035906">
    <property type="entry name" value="MetI-like_sf"/>
</dbReference>
<feature type="transmembrane region" description="Helical" evidence="7">
    <location>
        <begin position="25"/>
        <end position="45"/>
    </location>
</feature>
<keyword evidence="3" id="KW-1003">Cell membrane</keyword>
<evidence type="ECO:0000313" key="9">
    <source>
        <dbReference type="EMBL" id="MFC0207341.1"/>
    </source>
</evidence>
<dbReference type="SUPFAM" id="SSF161098">
    <property type="entry name" value="MetI-like"/>
    <property type="match status" value="1"/>
</dbReference>
<dbReference type="Pfam" id="PF00528">
    <property type="entry name" value="BPD_transp_1"/>
    <property type="match status" value="1"/>
</dbReference>
<comment type="subcellular location">
    <subcellularLocation>
        <location evidence="1 7">Cell membrane</location>
        <topology evidence="1 7">Multi-pass membrane protein</topology>
    </subcellularLocation>
</comment>
<comment type="caution">
    <text evidence="9">The sequence shown here is derived from an EMBL/GenBank/DDBJ whole genome shotgun (WGS) entry which is preliminary data.</text>
</comment>
<dbReference type="Proteomes" id="UP001589755">
    <property type="component" value="Unassembled WGS sequence"/>
</dbReference>
<evidence type="ECO:0000256" key="2">
    <source>
        <dbReference type="ARBA" id="ARBA00022448"/>
    </source>
</evidence>
<feature type="transmembrane region" description="Helical" evidence="7">
    <location>
        <begin position="124"/>
        <end position="143"/>
    </location>
</feature>
<protein>
    <submittedName>
        <fullName evidence="9">ABC transporter permease</fullName>
    </submittedName>
</protein>
<keyword evidence="10" id="KW-1185">Reference proteome</keyword>
<evidence type="ECO:0000256" key="1">
    <source>
        <dbReference type="ARBA" id="ARBA00004651"/>
    </source>
</evidence>
<reference evidence="9 10" key="1">
    <citation type="submission" date="2024-09" db="EMBL/GenBank/DDBJ databases">
        <authorList>
            <person name="Sun Q."/>
            <person name="Mori K."/>
        </authorList>
    </citation>
    <scope>NUCLEOTIDE SEQUENCE [LARGE SCALE GENOMIC DNA]</scope>
    <source>
        <strain evidence="9 10">CCM 8543</strain>
    </source>
</reference>
<feature type="transmembrane region" description="Helical" evidence="7">
    <location>
        <begin position="205"/>
        <end position="229"/>
    </location>
</feature>
<keyword evidence="2 7" id="KW-0813">Transport</keyword>